<feature type="DNA-binding region" description="H-T-H motif" evidence="4">
    <location>
        <begin position="35"/>
        <end position="54"/>
    </location>
</feature>
<dbReference type="Pfam" id="PF00440">
    <property type="entry name" value="TetR_N"/>
    <property type="match status" value="1"/>
</dbReference>
<sequence length="196" mass="21985">MNRPGLRERKKIETLHRLQEEALRLFDEQGYDETTIEQIAAAAGVSPSTFYRYFPVKEDVVVQDEFDPLIVNVFESQQEGTAPLEALRAVLAALFAEFTEEDIERVRRRVRMIFAVPALRARQVGQSDATERLLAEMVAERSGRSPDELEVRHFTALVVASWTVAISAWAETEGSKDDLAANLDKCLAHLEAGAPL</sequence>
<proteinExistence type="predicted"/>
<protein>
    <submittedName>
        <fullName evidence="6">TetR family transcriptional regulator</fullName>
    </submittedName>
</protein>
<evidence type="ECO:0000256" key="4">
    <source>
        <dbReference type="PROSITE-ProRule" id="PRU00335"/>
    </source>
</evidence>
<dbReference type="InterPro" id="IPR041347">
    <property type="entry name" value="MftR_C"/>
</dbReference>
<evidence type="ECO:0000256" key="2">
    <source>
        <dbReference type="ARBA" id="ARBA00023125"/>
    </source>
</evidence>
<dbReference type="PANTHER" id="PTHR30055:SF238">
    <property type="entry name" value="MYCOFACTOCIN BIOSYNTHESIS TRANSCRIPTIONAL REGULATOR MFTR-RELATED"/>
    <property type="match status" value="1"/>
</dbReference>
<comment type="caution">
    <text evidence="6">The sequence shown here is derived from an EMBL/GenBank/DDBJ whole genome shotgun (WGS) entry which is preliminary data.</text>
</comment>
<evidence type="ECO:0000256" key="3">
    <source>
        <dbReference type="ARBA" id="ARBA00023163"/>
    </source>
</evidence>
<dbReference type="RefSeq" id="WP_270110501.1">
    <property type="nucleotide sequence ID" value="NZ_JAPZVP010000009.1"/>
</dbReference>
<dbReference type="Pfam" id="PF17754">
    <property type="entry name" value="TetR_C_14"/>
    <property type="match status" value="1"/>
</dbReference>
<dbReference type="AlphaFoldDB" id="A0A9X3P8A9"/>
<dbReference type="EMBL" id="JAPZVP010000009">
    <property type="protein sequence ID" value="MDA1360558.1"/>
    <property type="molecule type" value="Genomic_DNA"/>
</dbReference>
<dbReference type="Gene3D" id="1.10.10.60">
    <property type="entry name" value="Homeodomain-like"/>
    <property type="match status" value="1"/>
</dbReference>
<dbReference type="InterPro" id="IPR001647">
    <property type="entry name" value="HTH_TetR"/>
</dbReference>
<dbReference type="InterPro" id="IPR050109">
    <property type="entry name" value="HTH-type_TetR-like_transc_reg"/>
</dbReference>
<reference evidence="6" key="1">
    <citation type="submission" date="2022-12" db="EMBL/GenBank/DDBJ databases">
        <title>Gycomyces niveus sp.nov.,a novel actinomycete isolated from soil in Shouguan.</title>
        <authorList>
            <person name="Yang X."/>
        </authorList>
    </citation>
    <scope>NUCLEOTIDE SEQUENCE</scope>
    <source>
        <strain evidence="6">NEAU-A15</strain>
    </source>
</reference>
<dbReference type="Proteomes" id="UP001146067">
    <property type="component" value="Unassembled WGS sequence"/>
</dbReference>
<keyword evidence="7" id="KW-1185">Reference proteome</keyword>
<dbReference type="Gene3D" id="1.10.357.10">
    <property type="entry name" value="Tetracycline Repressor, domain 2"/>
    <property type="match status" value="1"/>
</dbReference>
<dbReference type="GO" id="GO:0000976">
    <property type="term" value="F:transcription cis-regulatory region binding"/>
    <property type="evidence" value="ECO:0007669"/>
    <property type="project" value="TreeGrafter"/>
</dbReference>
<accession>A0A9X3P8A9</accession>
<feature type="domain" description="HTH tetR-type" evidence="5">
    <location>
        <begin position="12"/>
        <end position="72"/>
    </location>
</feature>
<evidence type="ECO:0000313" key="6">
    <source>
        <dbReference type="EMBL" id="MDA1360558.1"/>
    </source>
</evidence>
<organism evidence="6 7">
    <name type="scientific">Glycomyces luteolus</name>
    <dbReference type="NCBI Taxonomy" id="2670330"/>
    <lineage>
        <taxon>Bacteria</taxon>
        <taxon>Bacillati</taxon>
        <taxon>Actinomycetota</taxon>
        <taxon>Actinomycetes</taxon>
        <taxon>Glycomycetales</taxon>
        <taxon>Glycomycetaceae</taxon>
        <taxon>Glycomyces</taxon>
    </lineage>
</organism>
<keyword evidence="1" id="KW-0805">Transcription regulation</keyword>
<name>A0A9X3P8A9_9ACTN</name>
<gene>
    <name evidence="6" type="ORF">O1R50_13055</name>
</gene>
<dbReference type="GO" id="GO:0003700">
    <property type="term" value="F:DNA-binding transcription factor activity"/>
    <property type="evidence" value="ECO:0007669"/>
    <property type="project" value="TreeGrafter"/>
</dbReference>
<dbReference type="PANTHER" id="PTHR30055">
    <property type="entry name" value="HTH-TYPE TRANSCRIPTIONAL REGULATOR RUTR"/>
    <property type="match status" value="1"/>
</dbReference>
<dbReference type="InterPro" id="IPR009057">
    <property type="entry name" value="Homeodomain-like_sf"/>
</dbReference>
<evidence type="ECO:0000313" key="7">
    <source>
        <dbReference type="Proteomes" id="UP001146067"/>
    </source>
</evidence>
<dbReference type="PROSITE" id="PS50977">
    <property type="entry name" value="HTH_TETR_2"/>
    <property type="match status" value="1"/>
</dbReference>
<evidence type="ECO:0000259" key="5">
    <source>
        <dbReference type="PROSITE" id="PS50977"/>
    </source>
</evidence>
<dbReference type="SUPFAM" id="SSF46689">
    <property type="entry name" value="Homeodomain-like"/>
    <property type="match status" value="1"/>
</dbReference>
<keyword evidence="2 4" id="KW-0238">DNA-binding</keyword>
<dbReference type="PRINTS" id="PR00455">
    <property type="entry name" value="HTHTETR"/>
</dbReference>
<evidence type="ECO:0000256" key="1">
    <source>
        <dbReference type="ARBA" id="ARBA00023015"/>
    </source>
</evidence>
<keyword evidence="3" id="KW-0804">Transcription</keyword>